<comment type="caution">
    <text evidence="3">The sequence shown here is derived from an EMBL/GenBank/DDBJ whole genome shotgun (WGS) entry which is preliminary data.</text>
</comment>
<dbReference type="Proteomes" id="UP000319927">
    <property type="component" value="Unassembled WGS sequence"/>
</dbReference>
<dbReference type="EMBL" id="VIXA01000002">
    <property type="protein sequence ID" value="TWG21928.1"/>
    <property type="molecule type" value="Genomic_DNA"/>
</dbReference>
<feature type="transmembrane region" description="Helical" evidence="2">
    <location>
        <begin position="217"/>
        <end position="241"/>
    </location>
</feature>
<sequence length="242" mass="24333">MQPPGLIGRTSLIGDCASRGSAANHTSPGRRHLGAVSSTQSVAASRGRALPALVASDGVTTPSGASSEDEFWRRPPEQAQPTAPDTDRTTPDTGRTTPGTDGATLGEPTFGLTPAAGSQPSEPATGTRATTNGVAAADTPAAPTSPSPWAAPTDVPPAPVPGQAAARPDGGYAGPPPTTPPPPGWRPPVHLQATPPRALPPQDMEAMDAAEQRAQRVTYAVGGVAGAVLLVLLCLLCSRALF</sequence>
<evidence type="ECO:0000256" key="2">
    <source>
        <dbReference type="SAM" id="Phobius"/>
    </source>
</evidence>
<proteinExistence type="predicted"/>
<evidence type="ECO:0000313" key="3">
    <source>
        <dbReference type="EMBL" id="TWG21928.1"/>
    </source>
</evidence>
<feature type="compositionally biased region" description="Pro residues" evidence="1">
    <location>
        <begin position="174"/>
        <end position="186"/>
    </location>
</feature>
<gene>
    <name evidence="3" type="ORF">FHX75_12446</name>
</gene>
<keyword evidence="2" id="KW-0812">Transmembrane</keyword>
<accession>A0A561WDJ3</accession>
<keyword evidence="2" id="KW-0472">Membrane</keyword>
<organism evidence="3 4">
    <name type="scientific">Micromonospora palomenae</name>
    <dbReference type="NCBI Taxonomy" id="1461247"/>
    <lineage>
        <taxon>Bacteria</taxon>
        <taxon>Bacillati</taxon>
        <taxon>Actinomycetota</taxon>
        <taxon>Actinomycetes</taxon>
        <taxon>Micromonosporales</taxon>
        <taxon>Micromonosporaceae</taxon>
        <taxon>Micromonospora</taxon>
    </lineage>
</organism>
<feature type="compositionally biased region" description="Polar residues" evidence="1">
    <location>
        <begin position="116"/>
        <end position="133"/>
    </location>
</feature>
<protein>
    <submittedName>
        <fullName evidence="3">Uncharacterized protein</fullName>
    </submittedName>
</protein>
<keyword evidence="2" id="KW-1133">Transmembrane helix</keyword>
<feature type="compositionally biased region" description="Low complexity" evidence="1">
    <location>
        <begin position="135"/>
        <end position="153"/>
    </location>
</feature>
<evidence type="ECO:0000313" key="4">
    <source>
        <dbReference type="Proteomes" id="UP000319927"/>
    </source>
</evidence>
<feature type="region of interest" description="Disordered" evidence="1">
    <location>
        <begin position="18"/>
        <end position="201"/>
    </location>
</feature>
<reference evidence="3 4" key="1">
    <citation type="submission" date="2019-06" db="EMBL/GenBank/DDBJ databases">
        <title>Sequencing the genomes of 1000 actinobacteria strains.</title>
        <authorList>
            <person name="Klenk H.-P."/>
        </authorList>
    </citation>
    <scope>NUCLEOTIDE SEQUENCE [LARGE SCALE GENOMIC DNA]</scope>
    <source>
        <strain evidence="3 4">DSM 102131</strain>
    </source>
</reference>
<keyword evidence="4" id="KW-1185">Reference proteome</keyword>
<name>A0A561WDJ3_9ACTN</name>
<evidence type="ECO:0000256" key="1">
    <source>
        <dbReference type="SAM" id="MobiDB-lite"/>
    </source>
</evidence>
<dbReference type="AlphaFoldDB" id="A0A561WDJ3"/>
<feature type="compositionally biased region" description="Low complexity" evidence="1">
    <location>
        <begin position="161"/>
        <end position="170"/>
    </location>
</feature>
<feature type="compositionally biased region" description="Low complexity" evidence="1">
    <location>
        <begin position="91"/>
        <end position="104"/>
    </location>
</feature>